<dbReference type="Proteomes" id="UP001168821">
    <property type="component" value="Unassembled WGS sequence"/>
</dbReference>
<dbReference type="PANTHER" id="PTHR10174:SF213">
    <property type="entry name" value="CRAL-TRIO DOMAIN-CONTAINING PROTEIN"/>
    <property type="match status" value="1"/>
</dbReference>
<dbReference type="InterPro" id="IPR001251">
    <property type="entry name" value="CRAL-TRIO_dom"/>
</dbReference>
<evidence type="ECO:0000313" key="4">
    <source>
        <dbReference type="Proteomes" id="UP001168821"/>
    </source>
</evidence>
<sequence>MKLVIALFSNRFLVRLIKKPRFLITENFKRWDFYKWSGEKRCPLELTQDGTPVRIKGIHFINAMPVVDKLVGLVKPFLNDELYSLMNVHSSLNTFYKYVPQECLPEEYGGDLPSCQSLRDMKRSTRSGGGDARPRAAAHAPPNTPLAKSRPESNYSQGEEP</sequence>
<name>A0AA38IVK2_9CUCU</name>
<dbReference type="SUPFAM" id="SSF52087">
    <property type="entry name" value="CRAL/TRIO domain"/>
    <property type="match status" value="1"/>
</dbReference>
<feature type="compositionally biased region" description="Polar residues" evidence="1">
    <location>
        <begin position="152"/>
        <end position="161"/>
    </location>
</feature>
<dbReference type="Pfam" id="PF00650">
    <property type="entry name" value="CRAL_TRIO"/>
    <property type="match status" value="1"/>
</dbReference>
<accession>A0AA38IVK2</accession>
<feature type="domain" description="CRAL-TRIO" evidence="2">
    <location>
        <begin position="44"/>
        <end position="116"/>
    </location>
</feature>
<dbReference type="GO" id="GO:1902936">
    <property type="term" value="F:phosphatidylinositol bisphosphate binding"/>
    <property type="evidence" value="ECO:0007669"/>
    <property type="project" value="TreeGrafter"/>
</dbReference>
<evidence type="ECO:0000256" key="1">
    <source>
        <dbReference type="SAM" id="MobiDB-lite"/>
    </source>
</evidence>
<dbReference type="InterPro" id="IPR036865">
    <property type="entry name" value="CRAL-TRIO_dom_sf"/>
</dbReference>
<dbReference type="PANTHER" id="PTHR10174">
    <property type="entry name" value="ALPHA-TOCOPHEROL TRANSFER PROTEIN-RELATED"/>
    <property type="match status" value="1"/>
</dbReference>
<gene>
    <name evidence="3" type="ORF">Zmor_008595</name>
</gene>
<dbReference type="CDD" id="cd00170">
    <property type="entry name" value="SEC14"/>
    <property type="match status" value="1"/>
</dbReference>
<protein>
    <recommendedName>
        <fullName evidence="2">CRAL-TRIO domain-containing protein</fullName>
    </recommendedName>
</protein>
<proteinExistence type="predicted"/>
<evidence type="ECO:0000313" key="3">
    <source>
        <dbReference type="EMBL" id="KAJ3664423.1"/>
    </source>
</evidence>
<keyword evidence="4" id="KW-1185">Reference proteome</keyword>
<reference evidence="3" key="1">
    <citation type="journal article" date="2023" name="G3 (Bethesda)">
        <title>Whole genome assemblies of Zophobas morio and Tenebrio molitor.</title>
        <authorList>
            <person name="Kaur S."/>
            <person name="Stinson S.A."/>
            <person name="diCenzo G.C."/>
        </authorList>
    </citation>
    <scope>NUCLEOTIDE SEQUENCE</scope>
    <source>
        <strain evidence="3">QUZm001</strain>
    </source>
</reference>
<feature type="region of interest" description="Disordered" evidence="1">
    <location>
        <begin position="115"/>
        <end position="161"/>
    </location>
</feature>
<evidence type="ECO:0000259" key="2">
    <source>
        <dbReference type="PROSITE" id="PS50191"/>
    </source>
</evidence>
<dbReference type="PROSITE" id="PS50191">
    <property type="entry name" value="CRAL_TRIO"/>
    <property type="match status" value="1"/>
</dbReference>
<dbReference type="GO" id="GO:0016020">
    <property type="term" value="C:membrane"/>
    <property type="evidence" value="ECO:0007669"/>
    <property type="project" value="TreeGrafter"/>
</dbReference>
<organism evidence="3 4">
    <name type="scientific">Zophobas morio</name>
    <dbReference type="NCBI Taxonomy" id="2755281"/>
    <lineage>
        <taxon>Eukaryota</taxon>
        <taxon>Metazoa</taxon>
        <taxon>Ecdysozoa</taxon>
        <taxon>Arthropoda</taxon>
        <taxon>Hexapoda</taxon>
        <taxon>Insecta</taxon>
        <taxon>Pterygota</taxon>
        <taxon>Neoptera</taxon>
        <taxon>Endopterygota</taxon>
        <taxon>Coleoptera</taxon>
        <taxon>Polyphaga</taxon>
        <taxon>Cucujiformia</taxon>
        <taxon>Tenebrionidae</taxon>
        <taxon>Zophobas</taxon>
    </lineage>
</organism>
<dbReference type="AlphaFoldDB" id="A0AA38IVK2"/>
<comment type="caution">
    <text evidence="3">The sequence shown here is derived from an EMBL/GenBank/DDBJ whole genome shotgun (WGS) entry which is preliminary data.</text>
</comment>
<dbReference type="Gene3D" id="3.40.525.10">
    <property type="entry name" value="CRAL-TRIO lipid binding domain"/>
    <property type="match status" value="1"/>
</dbReference>
<dbReference type="EMBL" id="JALNTZ010000002">
    <property type="protein sequence ID" value="KAJ3664423.1"/>
    <property type="molecule type" value="Genomic_DNA"/>
</dbReference>